<evidence type="ECO:0000313" key="12">
    <source>
        <dbReference type="Proteomes" id="UP000242763"/>
    </source>
</evidence>
<dbReference type="Pfam" id="PF04290">
    <property type="entry name" value="DctQ"/>
    <property type="match status" value="1"/>
</dbReference>
<feature type="domain" description="Tripartite ATP-independent periplasmic transporters DctQ component" evidence="10">
    <location>
        <begin position="30"/>
        <end position="164"/>
    </location>
</feature>
<dbReference type="GO" id="GO:0015740">
    <property type="term" value="P:C4-dicarboxylate transport"/>
    <property type="evidence" value="ECO:0007669"/>
    <property type="project" value="TreeGrafter"/>
</dbReference>
<evidence type="ECO:0000256" key="9">
    <source>
        <dbReference type="RuleBase" id="RU369079"/>
    </source>
</evidence>
<comment type="similarity">
    <text evidence="8 9">Belongs to the TRAP transporter small permease family.</text>
</comment>
<dbReference type="PANTHER" id="PTHR35011">
    <property type="entry name" value="2,3-DIKETO-L-GULONATE TRAP TRANSPORTER SMALL PERMEASE PROTEIN YIAM"/>
    <property type="match status" value="1"/>
</dbReference>
<evidence type="ECO:0000313" key="11">
    <source>
        <dbReference type="EMBL" id="SFJ44737.1"/>
    </source>
</evidence>
<feature type="transmembrane region" description="Helical" evidence="9">
    <location>
        <begin position="54"/>
        <end position="71"/>
    </location>
</feature>
<proteinExistence type="inferred from homology"/>
<dbReference type="Proteomes" id="UP000242763">
    <property type="component" value="Unassembled WGS sequence"/>
</dbReference>
<evidence type="ECO:0000256" key="7">
    <source>
        <dbReference type="ARBA" id="ARBA00023136"/>
    </source>
</evidence>
<dbReference type="GO" id="GO:0022857">
    <property type="term" value="F:transmembrane transporter activity"/>
    <property type="evidence" value="ECO:0007669"/>
    <property type="project" value="UniProtKB-UniRule"/>
</dbReference>
<evidence type="ECO:0000256" key="8">
    <source>
        <dbReference type="ARBA" id="ARBA00038436"/>
    </source>
</evidence>
<keyword evidence="5 9" id="KW-0812">Transmembrane</keyword>
<comment type="subunit">
    <text evidence="9">The complex comprises the extracytoplasmic solute receptor protein and the two transmembrane proteins.</text>
</comment>
<evidence type="ECO:0000259" key="10">
    <source>
        <dbReference type="Pfam" id="PF04290"/>
    </source>
</evidence>
<comment type="function">
    <text evidence="9">Part of the tripartite ATP-independent periplasmic (TRAP) transport system.</text>
</comment>
<reference evidence="12" key="1">
    <citation type="submission" date="2016-10" db="EMBL/GenBank/DDBJ databases">
        <authorList>
            <person name="Varghese N."/>
            <person name="Submissions S."/>
        </authorList>
    </citation>
    <scope>NUCLEOTIDE SEQUENCE [LARGE SCALE GENOMIC DNA]</scope>
    <source>
        <strain evidence="12">DSM 21857</strain>
    </source>
</reference>
<dbReference type="InterPro" id="IPR055348">
    <property type="entry name" value="DctQ"/>
</dbReference>
<dbReference type="GO" id="GO:0005886">
    <property type="term" value="C:plasma membrane"/>
    <property type="evidence" value="ECO:0007669"/>
    <property type="project" value="UniProtKB-SubCell"/>
</dbReference>
<sequence length="176" mass="18954">MTRFGEAAIALSSGVDRICLFLAKSALVGMVCVVMLQVVSRYGLRQPPAWTEELARYLMVWGGLLGTTAAFRRATDPAVVRVDENARDRRAYFAKLAILVTAAIFVGPILYYSLFGAGMDPARSFIMRMSARSSPGLGVNLAVIAAAIPTVCVVILIHLVARIIGGPLITRNAEQK</sequence>
<evidence type="ECO:0000256" key="5">
    <source>
        <dbReference type="ARBA" id="ARBA00022692"/>
    </source>
</evidence>
<protein>
    <recommendedName>
        <fullName evidence="9">TRAP transporter small permease protein</fullName>
    </recommendedName>
</protein>
<evidence type="ECO:0000256" key="4">
    <source>
        <dbReference type="ARBA" id="ARBA00022519"/>
    </source>
</evidence>
<feature type="transmembrane region" description="Helical" evidence="9">
    <location>
        <begin position="137"/>
        <end position="161"/>
    </location>
</feature>
<name>A0A1I3RHG7_9HYPH</name>
<keyword evidence="12" id="KW-1185">Reference proteome</keyword>
<dbReference type="PANTHER" id="PTHR35011:SF2">
    <property type="entry name" value="2,3-DIKETO-L-GULONATE TRAP TRANSPORTER SMALL PERMEASE PROTEIN YIAM"/>
    <property type="match status" value="1"/>
</dbReference>
<keyword evidence="3" id="KW-1003">Cell membrane</keyword>
<evidence type="ECO:0000256" key="3">
    <source>
        <dbReference type="ARBA" id="ARBA00022475"/>
    </source>
</evidence>
<evidence type="ECO:0000256" key="6">
    <source>
        <dbReference type="ARBA" id="ARBA00022989"/>
    </source>
</evidence>
<dbReference type="OrthoDB" id="4964541at2"/>
<organism evidence="11 12">
    <name type="scientific">Aquamicrobium aerolatum DSM 21857</name>
    <dbReference type="NCBI Taxonomy" id="1121003"/>
    <lineage>
        <taxon>Bacteria</taxon>
        <taxon>Pseudomonadati</taxon>
        <taxon>Pseudomonadota</taxon>
        <taxon>Alphaproteobacteria</taxon>
        <taxon>Hyphomicrobiales</taxon>
        <taxon>Phyllobacteriaceae</taxon>
        <taxon>Aerobium</taxon>
    </lineage>
</organism>
<feature type="transmembrane region" description="Helical" evidence="9">
    <location>
        <begin position="21"/>
        <end position="42"/>
    </location>
</feature>
<keyword evidence="6 9" id="KW-1133">Transmembrane helix</keyword>
<keyword evidence="7 9" id="KW-0472">Membrane</keyword>
<dbReference type="InterPro" id="IPR007387">
    <property type="entry name" value="TRAP_DctQ"/>
</dbReference>
<accession>A0A1I3RHG7</accession>
<keyword evidence="2 9" id="KW-0813">Transport</keyword>
<dbReference type="RefSeq" id="WP_091523953.1">
    <property type="nucleotide sequence ID" value="NZ_FORF01000019.1"/>
</dbReference>
<evidence type="ECO:0000256" key="1">
    <source>
        <dbReference type="ARBA" id="ARBA00004429"/>
    </source>
</evidence>
<evidence type="ECO:0000256" key="2">
    <source>
        <dbReference type="ARBA" id="ARBA00022448"/>
    </source>
</evidence>
<dbReference type="EMBL" id="FORF01000019">
    <property type="protein sequence ID" value="SFJ44737.1"/>
    <property type="molecule type" value="Genomic_DNA"/>
</dbReference>
<feature type="transmembrane region" description="Helical" evidence="9">
    <location>
        <begin position="92"/>
        <end position="117"/>
    </location>
</feature>
<gene>
    <name evidence="11" type="ORF">SAMN03080618_03002</name>
</gene>
<dbReference type="AlphaFoldDB" id="A0A1I3RHG7"/>
<comment type="subcellular location">
    <subcellularLocation>
        <location evidence="1 9">Cell inner membrane</location>
        <topology evidence="1 9">Multi-pass membrane protein</topology>
    </subcellularLocation>
</comment>
<dbReference type="STRING" id="1121003.SAMN03080618_03002"/>
<keyword evidence="4 9" id="KW-0997">Cell inner membrane</keyword>